<comment type="similarity">
    <text evidence="2">Belongs to the glycosyltransferase 29 family.</text>
</comment>
<dbReference type="Pfam" id="PF00777">
    <property type="entry name" value="Glyco_transf_29"/>
    <property type="match status" value="1"/>
</dbReference>
<comment type="subcellular location">
    <subcellularLocation>
        <location evidence="1">Golgi apparatus membrane</location>
        <topology evidence="1">Single-pass type II membrane protein</topology>
    </subcellularLocation>
</comment>
<dbReference type="InterPro" id="IPR001675">
    <property type="entry name" value="Glyco_trans_29"/>
</dbReference>
<name>A0A061SDD0_9CHLO</name>
<evidence type="ECO:0000256" key="7">
    <source>
        <dbReference type="ARBA" id="ARBA00022989"/>
    </source>
</evidence>
<accession>A0A061SDD0</accession>
<dbReference type="InterPro" id="IPR050943">
    <property type="entry name" value="Glycosyltr_29_Sialyltrsf"/>
</dbReference>
<dbReference type="CDD" id="cd19952">
    <property type="entry name" value="GT29"/>
    <property type="match status" value="1"/>
</dbReference>
<evidence type="ECO:0000256" key="4">
    <source>
        <dbReference type="ARBA" id="ARBA00022679"/>
    </source>
</evidence>
<keyword evidence="9" id="KW-0472">Membrane</keyword>
<dbReference type="GO" id="GO:0000139">
    <property type="term" value="C:Golgi membrane"/>
    <property type="evidence" value="ECO:0007669"/>
    <property type="project" value="UniProtKB-SubCell"/>
</dbReference>
<evidence type="ECO:0000256" key="6">
    <source>
        <dbReference type="ARBA" id="ARBA00022968"/>
    </source>
</evidence>
<organism evidence="12">
    <name type="scientific">Tetraselmis sp. GSL018</name>
    <dbReference type="NCBI Taxonomy" id="582737"/>
    <lineage>
        <taxon>Eukaryota</taxon>
        <taxon>Viridiplantae</taxon>
        <taxon>Chlorophyta</taxon>
        <taxon>core chlorophytes</taxon>
        <taxon>Chlorodendrophyceae</taxon>
        <taxon>Chlorodendrales</taxon>
        <taxon>Chlorodendraceae</taxon>
        <taxon>Tetraselmis</taxon>
    </lineage>
</organism>
<evidence type="ECO:0000256" key="5">
    <source>
        <dbReference type="ARBA" id="ARBA00022692"/>
    </source>
</evidence>
<evidence type="ECO:0000256" key="1">
    <source>
        <dbReference type="ARBA" id="ARBA00004323"/>
    </source>
</evidence>
<evidence type="ECO:0000256" key="9">
    <source>
        <dbReference type="ARBA" id="ARBA00023136"/>
    </source>
</evidence>
<dbReference type="EMBL" id="GBEZ01004322">
    <property type="protein sequence ID" value="JAC80885.1"/>
    <property type="molecule type" value="Transcribed_RNA"/>
</dbReference>
<gene>
    <name evidence="12" type="primary">SIAT4A</name>
    <name evidence="12" type="ORF">TSPGSL018_9193</name>
</gene>
<evidence type="ECO:0000256" key="11">
    <source>
        <dbReference type="SAM" id="MobiDB-lite"/>
    </source>
</evidence>
<proteinExistence type="inferred from homology"/>
<keyword evidence="3 12" id="KW-0328">Glycosyltransferase</keyword>
<sequence>MKNGKIEIGKNPQRFQLPIYLRIIRSALYAEDIPPAGMTVKTIGGRQVMLLRSDRHILVEGFRTFRSNFIYGQTVVHIIAGVLGQSNRKMLKEAHQVTSKPQTERMTCSNHGWIGTAGCLCAALYAGENCSSVKQIGRNILIREYDGDIVLSKHHLASRLQALTVNSPGRQLSILEQISAEVRQQLSEILPLEDAVRARRFATCALVGSSGILLRSAAGGEIDSHDMVLRFNAAPTRAYERHVGTRTTYRICNGEHLNFREGNETVIHHLKATSFLAKLLLYSRAGHQGAPPLVFDPDFTSYVSTSMTATPSSGYFAVLLALQVCHRISLYGFSVSERHGARHHYYNSEAPSNAGRDDREFDTIKQLASAELVRFAEPCIVECHESQASCQECLGETPLDELAARERWSPEQILANELHRQAWEEAQRWDWPLQEAYGFSEQRGVFRRRQRGESAAREPEGSGRRQHASRFSFLFFLSNRAASSRLPCPGSQGNQPPVAPASSPRVTT</sequence>
<keyword evidence="5" id="KW-0812">Transmembrane</keyword>
<evidence type="ECO:0000256" key="3">
    <source>
        <dbReference type="ARBA" id="ARBA00022676"/>
    </source>
</evidence>
<keyword evidence="4 12" id="KW-0808">Transferase</keyword>
<keyword evidence="7" id="KW-1133">Transmembrane helix</keyword>
<feature type="region of interest" description="Disordered" evidence="11">
    <location>
        <begin position="485"/>
        <end position="508"/>
    </location>
</feature>
<dbReference type="AlphaFoldDB" id="A0A061SDD0"/>
<dbReference type="GO" id="GO:0008373">
    <property type="term" value="F:sialyltransferase activity"/>
    <property type="evidence" value="ECO:0007669"/>
    <property type="project" value="InterPro"/>
</dbReference>
<reference evidence="12" key="1">
    <citation type="submission" date="2014-05" db="EMBL/GenBank/DDBJ databases">
        <title>The transcriptome of the halophilic microalga Tetraselmis sp. GSL018 isolated from the Great Salt Lake, Utah.</title>
        <authorList>
            <person name="Jinkerson R.E."/>
            <person name="D'Adamo S."/>
            <person name="Posewitz M.C."/>
        </authorList>
    </citation>
    <scope>NUCLEOTIDE SEQUENCE</scope>
    <source>
        <strain evidence="12">GSL018</strain>
    </source>
</reference>
<evidence type="ECO:0000256" key="2">
    <source>
        <dbReference type="ARBA" id="ARBA00006003"/>
    </source>
</evidence>
<keyword evidence="10" id="KW-0325">Glycoprotein</keyword>
<dbReference type="Gene3D" id="3.90.1480.20">
    <property type="entry name" value="Glycosyl transferase family 29"/>
    <property type="match status" value="1"/>
</dbReference>
<dbReference type="InterPro" id="IPR038578">
    <property type="entry name" value="GT29-like_sf"/>
</dbReference>
<keyword evidence="8" id="KW-0333">Golgi apparatus</keyword>
<evidence type="ECO:0000313" key="12">
    <source>
        <dbReference type="EMBL" id="JAC80885.1"/>
    </source>
</evidence>
<dbReference type="PANTHER" id="PTHR11987:SF36">
    <property type="entry name" value="SIA-ALPHA-2,3-GAL-BETA-1,4-GLCNAC-R:ALPHA 2,8-SIALYLTRANSFERASE"/>
    <property type="match status" value="1"/>
</dbReference>
<dbReference type="PANTHER" id="PTHR11987">
    <property type="entry name" value="ALPHA-2,8-SIALYLTRANSFERASE"/>
    <property type="match status" value="1"/>
</dbReference>
<evidence type="ECO:0000256" key="8">
    <source>
        <dbReference type="ARBA" id="ARBA00023034"/>
    </source>
</evidence>
<protein>
    <submittedName>
        <fullName evidence="12">Beta-galactoside alpha-2,3-sialyltransferase (Sialyltransferase 4A)</fullName>
    </submittedName>
</protein>
<keyword evidence="6" id="KW-0735">Signal-anchor</keyword>
<evidence type="ECO:0000256" key="10">
    <source>
        <dbReference type="ARBA" id="ARBA00023180"/>
    </source>
</evidence>